<dbReference type="InterPro" id="IPR018193">
    <property type="entry name" value="Glyc_kinase_flavodox-like_fold"/>
</dbReference>
<dbReference type="GO" id="GO:0008887">
    <property type="term" value="F:glycerate kinase activity"/>
    <property type="evidence" value="ECO:0007669"/>
    <property type="project" value="UniProtKB-UniRule"/>
</dbReference>
<dbReference type="InterPro" id="IPR018197">
    <property type="entry name" value="Glycerate_kinase_RE-like"/>
</dbReference>
<sequence length="383" mass="38527">MNRGPAPAAEIVVAPNCMRGYASAAEVAAALITGVRRVRPRVRAVARPLADGGDGTLDALYAACGGVRHPVAAVDVLGRTRKAHWLALDRRTAAVETAGVCGLGALRPRELRPLRATSAGAGQAVAAAVEAGATTVLVGLGGTAVVDGGAGALAALGARFLDRDGHEVEPVPERLPDAVRVDLSAARRLLEGVTVRLLADVRTPLSGNLDSFGAQKGVTAENRPAAVRALQHLTSLLGQAGDLTAADRFRTPWFGAGGGIGFGLSAVAATTAESGTEALLDITDPGGSISTAALVITAEGAIDPGTWQGKLPGTIARLRRDRGLPTAMVAARAEADAATADPLVTVHLAADPPLDAPLVGPALHEGLARAAAAACRTWAVAAA</sequence>
<gene>
    <name evidence="5" type="primary">dhpB</name>
</gene>
<keyword evidence="2 4" id="KW-0808">Transferase</keyword>
<keyword evidence="3 4" id="KW-0418">Kinase</keyword>
<dbReference type="InterPro" id="IPR004381">
    <property type="entry name" value="Glycerate_kinase"/>
</dbReference>
<proteinExistence type="inferred from homology"/>
<evidence type="ECO:0000313" key="5">
    <source>
        <dbReference type="EMBL" id="ACZ13453.1"/>
    </source>
</evidence>
<dbReference type="InterPro" id="IPR036129">
    <property type="entry name" value="Glycerate_kinase_sf"/>
</dbReference>
<evidence type="ECO:0000256" key="2">
    <source>
        <dbReference type="ARBA" id="ARBA00022679"/>
    </source>
</evidence>
<dbReference type="Gene3D" id="3.40.50.10350">
    <property type="entry name" value="Glycerate kinase, domain 1"/>
    <property type="match status" value="1"/>
</dbReference>
<dbReference type="EMBL" id="GU199252">
    <property type="protein sequence ID" value="ACZ13453.1"/>
    <property type="molecule type" value="Genomic_DNA"/>
</dbReference>
<organism evidence="5">
    <name type="scientific">Streptomyces luridus</name>
    <dbReference type="NCBI Taxonomy" id="67320"/>
    <lineage>
        <taxon>Bacteria</taxon>
        <taxon>Bacillati</taxon>
        <taxon>Actinomycetota</taxon>
        <taxon>Actinomycetes</taxon>
        <taxon>Kitasatosporales</taxon>
        <taxon>Streptomycetaceae</taxon>
        <taxon>Streptomyces</taxon>
    </lineage>
</organism>
<reference evidence="5" key="1">
    <citation type="journal article" date="2010" name="Chem. Biol.">
        <title>Molecular cloning and heterologous expression of the dehydrophos biosynthetic gene cluster.</title>
        <authorList>
            <person name="Circello B.T."/>
            <person name="Eliot A.C."/>
            <person name="Lee J.H."/>
            <person name="van der Donk W.A."/>
            <person name="Metcalf W.W."/>
        </authorList>
    </citation>
    <scope>NUCLEOTIDE SEQUENCE</scope>
    <source>
        <strain evidence="5">NRRL 1510</strain>
    </source>
</reference>
<accession>D7PC14</accession>
<dbReference type="Gene3D" id="3.90.1510.10">
    <property type="entry name" value="Glycerate kinase, domain 2"/>
    <property type="match status" value="1"/>
</dbReference>
<dbReference type="BioCyc" id="MetaCyc:MONOMER-16102"/>
<evidence type="ECO:0000256" key="4">
    <source>
        <dbReference type="PIRNR" id="PIRNR006078"/>
    </source>
</evidence>
<evidence type="ECO:0000256" key="1">
    <source>
        <dbReference type="ARBA" id="ARBA00006284"/>
    </source>
</evidence>
<dbReference type="AlphaFoldDB" id="D7PC14"/>
<dbReference type="Pfam" id="PF02595">
    <property type="entry name" value="Gly_kinase"/>
    <property type="match status" value="1"/>
</dbReference>
<dbReference type="PIRSF" id="PIRSF006078">
    <property type="entry name" value="GlxK"/>
    <property type="match status" value="1"/>
</dbReference>
<dbReference type="GO" id="GO:0031388">
    <property type="term" value="P:organic acid phosphorylation"/>
    <property type="evidence" value="ECO:0007669"/>
    <property type="project" value="UniProtKB-UniRule"/>
</dbReference>
<comment type="similarity">
    <text evidence="1 4">Belongs to the glycerate kinase type-1 family.</text>
</comment>
<name>D7PC14_STRLR</name>
<dbReference type="PANTHER" id="PTHR21599">
    <property type="entry name" value="GLYCERATE KINASE"/>
    <property type="match status" value="1"/>
</dbReference>
<dbReference type="SUPFAM" id="SSF110738">
    <property type="entry name" value="Glycerate kinase I"/>
    <property type="match status" value="1"/>
</dbReference>
<dbReference type="PANTHER" id="PTHR21599:SF0">
    <property type="entry name" value="GLYCERATE KINASE"/>
    <property type="match status" value="1"/>
</dbReference>
<protein>
    <submittedName>
        <fullName evidence="5">1,2-dihydroxyethylphosphonate kinase</fullName>
    </submittedName>
</protein>
<dbReference type="NCBIfam" id="TIGR00045">
    <property type="entry name" value="glycerate kinase"/>
    <property type="match status" value="1"/>
</dbReference>
<evidence type="ECO:0000256" key="3">
    <source>
        <dbReference type="ARBA" id="ARBA00022777"/>
    </source>
</evidence>